<dbReference type="PIRSF" id="PIRSF017082">
    <property type="entry name" value="YflP"/>
    <property type="match status" value="1"/>
</dbReference>
<dbReference type="PANTHER" id="PTHR42928:SF5">
    <property type="entry name" value="BLR1237 PROTEIN"/>
    <property type="match status" value="1"/>
</dbReference>
<protein>
    <submittedName>
        <fullName evidence="3">Tripartite-type tricarboxylate transporter receptor subunit TctC</fullName>
    </submittedName>
</protein>
<keyword evidence="2" id="KW-0732">Signal</keyword>
<evidence type="ECO:0000313" key="3">
    <source>
        <dbReference type="EMBL" id="MDR7096629.1"/>
    </source>
</evidence>
<dbReference type="Gene3D" id="3.40.190.10">
    <property type="entry name" value="Periplasmic binding protein-like II"/>
    <property type="match status" value="1"/>
</dbReference>
<comment type="similarity">
    <text evidence="1">Belongs to the UPF0065 (bug) family.</text>
</comment>
<dbReference type="Proteomes" id="UP001265550">
    <property type="component" value="Unassembled WGS sequence"/>
</dbReference>
<dbReference type="CDD" id="cd13578">
    <property type="entry name" value="PBP2_Bug27"/>
    <property type="match status" value="1"/>
</dbReference>
<dbReference type="InterPro" id="IPR042100">
    <property type="entry name" value="Bug_dom1"/>
</dbReference>
<reference evidence="3 4" key="1">
    <citation type="submission" date="2023-07" db="EMBL/GenBank/DDBJ databases">
        <title>Sorghum-associated microbial communities from plants grown in Nebraska, USA.</title>
        <authorList>
            <person name="Schachtman D."/>
        </authorList>
    </citation>
    <scope>NUCLEOTIDE SEQUENCE [LARGE SCALE GENOMIC DNA]</scope>
    <source>
        <strain evidence="3 4">BE240</strain>
    </source>
</reference>
<dbReference type="Pfam" id="PF03401">
    <property type="entry name" value="TctC"/>
    <property type="match status" value="1"/>
</dbReference>
<dbReference type="SUPFAM" id="SSF53850">
    <property type="entry name" value="Periplasmic binding protein-like II"/>
    <property type="match status" value="1"/>
</dbReference>
<dbReference type="EMBL" id="JAVDWE010000015">
    <property type="protein sequence ID" value="MDR7096629.1"/>
    <property type="molecule type" value="Genomic_DNA"/>
</dbReference>
<keyword evidence="4" id="KW-1185">Reference proteome</keyword>
<dbReference type="PANTHER" id="PTHR42928">
    <property type="entry name" value="TRICARBOXYLATE-BINDING PROTEIN"/>
    <property type="match status" value="1"/>
</dbReference>
<organism evidence="3 4">
    <name type="scientific">Hydrogenophaga laconesensis</name>
    <dbReference type="NCBI Taxonomy" id="1805971"/>
    <lineage>
        <taxon>Bacteria</taxon>
        <taxon>Pseudomonadati</taxon>
        <taxon>Pseudomonadota</taxon>
        <taxon>Betaproteobacteria</taxon>
        <taxon>Burkholderiales</taxon>
        <taxon>Comamonadaceae</taxon>
        <taxon>Hydrogenophaga</taxon>
    </lineage>
</organism>
<feature type="chain" id="PRO_5045606897" evidence="2">
    <location>
        <begin position="25"/>
        <end position="325"/>
    </location>
</feature>
<feature type="signal peptide" evidence="2">
    <location>
        <begin position="1"/>
        <end position="24"/>
    </location>
</feature>
<sequence length="325" mass="34236">MTTRKWIGALLGAVLAATGLAAQAQTQNYPNRPVRIIVPYVPGGTVDLVARVLAQRLTEQMGQPFVVENRAGASGVIGSDMVAKAAADGYTLLVQSPTLIANPLMVRKVPYDVVTDFTPVSFLGSVPMVVAAHPSVPADNLQQFLEAARAKPQNFSLGTSAIGSPMHVSLEAIKFGGKLEMPIVAYRGTAAALNDLLGGQISLIIDALPSTAPHIASGKLKALAVTTRARIPGMPSVPTVAESGIPGFEMVTWYGLWAPAKLPEAISKRLTEESAKAMRSSLVTERLGAQGFVAAPMGPAQFAPYITKEIATYARIVRDAKIQID</sequence>
<dbReference type="InterPro" id="IPR005064">
    <property type="entry name" value="BUG"/>
</dbReference>
<name>A0ABU1VGM3_9BURK</name>
<evidence type="ECO:0000256" key="1">
    <source>
        <dbReference type="ARBA" id="ARBA00006987"/>
    </source>
</evidence>
<comment type="caution">
    <text evidence="3">The sequence shown here is derived from an EMBL/GenBank/DDBJ whole genome shotgun (WGS) entry which is preliminary data.</text>
</comment>
<keyword evidence="3" id="KW-0675">Receptor</keyword>
<accession>A0ABU1VGM3</accession>
<gene>
    <name evidence="3" type="ORF">J2X09_004386</name>
</gene>
<evidence type="ECO:0000256" key="2">
    <source>
        <dbReference type="SAM" id="SignalP"/>
    </source>
</evidence>
<dbReference type="Gene3D" id="3.40.190.150">
    <property type="entry name" value="Bordetella uptake gene, domain 1"/>
    <property type="match status" value="1"/>
</dbReference>
<dbReference type="RefSeq" id="WP_204735431.1">
    <property type="nucleotide sequence ID" value="NZ_JAVDWE010000015.1"/>
</dbReference>
<proteinExistence type="inferred from homology"/>
<evidence type="ECO:0000313" key="4">
    <source>
        <dbReference type="Proteomes" id="UP001265550"/>
    </source>
</evidence>